<dbReference type="Gene3D" id="3.40.50.12780">
    <property type="entry name" value="N-terminal domain of ligase-like"/>
    <property type="match status" value="1"/>
</dbReference>
<dbReference type="PANTHER" id="PTHR43439:SF2">
    <property type="entry name" value="ENZYME, PUTATIVE (JCVI)-RELATED"/>
    <property type="match status" value="1"/>
</dbReference>
<feature type="domain" description="Carrier" evidence="3">
    <location>
        <begin position="546"/>
        <end position="626"/>
    </location>
</feature>
<name>A0AAN7H1G4_9PEZI</name>
<comment type="caution">
    <text evidence="4">The sequence shown here is derived from an EMBL/GenBank/DDBJ whole genome shotgun (WGS) entry which is preliminary data.</text>
</comment>
<dbReference type="Gene3D" id="3.40.50.720">
    <property type="entry name" value="NAD(P)-binding Rossmann-like Domain"/>
    <property type="match status" value="1"/>
</dbReference>
<dbReference type="InterPro" id="IPR036736">
    <property type="entry name" value="ACP-like_sf"/>
</dbReference>
<dbReference type="InterPro" id="IPR042099">
    <property type="entry name" value="ANL_N_sf"/>
</dbReference>
<dbReference type="Pfam" id="PF07993">
    <property type="entry name" value="NAD_binding_4"/>
    <property type="match status" value="1"/>
</dbReference>
<evidence type="ECO:0000256" key="2">
    <source>
        <dbReference type="ARBA" id="ARBA00022553"/>
    </source>
</evidence>
<protein>
    <recommendedName>
        <fullName evidence="3">Carrier domain-containing protein</fullName>
    </recommendedName>
</protein>
<reference evidence="4" key="1">
    <citation type="journal article" date="2023" name="Mol. Phylogenet. Evol.">
        <title>Genome-scale phylogeny and comparative genomics of the fungal order Sordariales.</title>
        <authorList>
            <person name="Hensen N."/>
            <person name="Bonometti L."/>
            <person name="Westerberg I."/>
            <person name="Brannstrom I.O."/>
            <person name="Guillou S."/>
            <person name="Cros-Aarteil S."/>
            <person name="Calhoun S."/>
            <person name="Haridas S."/>
            <person name="Kuo A."/>
            <person name="Mondo S."/>
            <person name="Pangilinan J."/>
            <person name="Riley R."/>
            <person name="LaButti K."/>
            <person name="Andreopoulos B."/>
            <person name="Lipzen A."/>
            <person name="Chen C."/>
            <person name="Yan M."/>
            <person name="Daum C."/>
            <person name="Ng V."/>
            <person name="Clum A."/>
            <person name="Steindorff A."/>
            <person name="Ohm R.A."/>
            <person name="Martin F."/>
            <person name="Silar P."/>
            <person name="Natvig D.O."/>
            <person name="Lalanne C."/>
            <person name="Gautier V."/>
            <person name="Ament-Velasquez S.L."/>
            <person name="Kruys A."/>
            <person name="Hutchinson M.I."/>
            <person name="Powell A.J."/>
            <person name="Barry K."/>
            <person name="Miller A.N."/>
            <person name="Grigoriev I.V."/>
            <person name="Debuchy R."/>
            <person name="Gladieux P."/>
            <person name="Hiltunen Thoren M."/>
            <person name="Johannesson H."/>
        </authorList>
    </citation>
    <scope>NUCLEOTIDE SEQUENCE</scope>
    <source>
        <strain evidence="4">CBS 990.96</strain>
    </source>
</reference>
<proteinExistence type="predicted"/>
<dbReference type="PROSITE" id="PS00012">
    <property type="entry name" value="PHOSPHOPANTETHEINE"/>
    <property type="match status" value="1"/>
</dbReference>
<organism evidence="4 5">
    <name type="scientific">Podospora fimiseda</name>
    <dbReference type="NCBI Taxonomy" id="252190"/>
    <lineage>
        <taxon>Eukaryota</taxon>
        <taxon>Fungi</taxon>
        <taxon>Dikarya</taxon>
        <taxon>Ascomycota</taxon>
        <taxon>Pezizomycotina</taxon>
        <taxon>Sordariomycetes</taxon>
        <taxon>Sordariomycetidae</taxon>
        <taxon>Sordariales</taxon>
        <taxon>Podosporaceae</taxon>
        <taxon>Podospora</taxon>
    </lineage>
</organism>
<dbReference type="Proteomes" id="UP001301958">
    <property type="component" value="Unassembled WGS sequence"/>
</dbReference>
<dbReference type="PROSITE" id="PS50075">
    <property type="entry name" value="CARRIER"/>
    <property type="match status" value="1"/>
</dbReference>
<dbReference type="InterPro" id="IPR036291">
    <property type="entry name" value="NAD(P)-bd_dom_sf"/>
</dbReference>
<dbReference type="Pfam" id="PF00550">
    <property type="entry name" value="PP-binding"/>
    <property type="match status" value="1"/>
</dbReference>
<dbReference type="InterPro" id="IPR009081">
    <property type="entry name" value="PP-bd_ACP"/>
</dbReference>
<dbReference type="InterPro" id="IPR013120">
    <property type="entry name" value="FAR_NAD-bd"/>
</dbReference>
<dbReference type="Pfam" id="PF23562">
    <property type="entry name" value="AMP-binding_C_3"/>
    <property type="match status" value="1"/>
</dbReference>
<evidence type="ECO:0000313" key="4">
    <source>
        <dbReference type="EMBL" id="KAK4228632.1"/>
    </source>
</evidence>
<dbReference type="AlphaFoldDB" id="A0AAN7H1G4"/>
<dbReference type="SUPFAM" id="SSF56801">
    <property type="entry name" value="Acetyl-CoA synthetase-like"/>
    <property type="match status" value="1"/>
</dbReference>
<dbReference type="InterPro" id="IPR006162">
    <property type="entry name" value="Ppantetheine_attach_site"/>
</dbReference>
<dbReference type="SUPFAM" id="SSF51735">
    <property type="entry name" value="NAD(P)-binding Rossmann-fold domains"/>
    <property type="match status" value="1"/>
</dbReference>
<dbReference type="PANTHER" id="PTHR43439">
    <property type="entry name" value="PHENYLACETATE-COENZYME A LIGASE"/>
    <property type="match status" value="1"/>
</dbReference>
<dbReference type="Pfam" id="PF00501">
    <property type="entry name" value="AMP-binding"/>
    <property type="match status" value="1"/>
</dbReference>
<keyword evidence="2" id="KW-0597">Phosphoprotein</keyword>
<reference evidence="4" key="2">
    <citation type="submission" date="2023-05" db="EMBL/GenBank/DDBJ databases">
        <authorList>
            <consortium name="Lawrence Berkeley National Laboratory"/>
            <person name="Steindorff A."/>
            <person name="Hensen N."/>
            <person name="Bonometti L."/>
            <person name="Westerberg I."/>
            <person name="Brannstrom I.O."/>
            <person name="Guillou S."/>
            <person name="Cros-Aarteil S."/>
            <person name="Calhoun S."/>
            <person name="Haridas S."/>
            <person name="Kuo A."/>
            <person name="Mondo S."/>
            <person name="Pangilinan J."/>
            <person name="Riley R."/>
            <person name="Labutti K."/>
            <person name="Andreopoulos B."/>
            <person name="Lipzen A."/>
            <person name="Chen C."/>
            <person name="Yanf M."/>
            <person name="Daum C."/>
            <person name="Ng V."/>
            <person name="Clum A."/>
            <person name="Ohm R."/>
            <person name="Martin F."/>
            <person name="Silar P."/>
            <person name="Natvig D."/>
            <person name="Lalanne C."/>
            <person name="Gautier V."/>
            <person name="Ament-Velasquez S.L."/>
            <person name="Kruys A."/>
            <person name="Hutchinson M.I."/>
            <person name="Powell A.J."/>
            <person name="Barry K."/>
            <person name="Miller A.N."/>
            <person name="Grigoriev I.V."/>
            <person name="Debuchy R."/>
            <person name="Gladieux P."/>
            <person name="Thoren M.H."/>
            <person name="Johannesson H."/>
        </authorList>
    </citation>
    <scope>NUCLEOTIDE SEQUENCE</scope>
    <source>
        <strain evidence="4">CBS 990.96</strain>
    </source>
</reference>
<dbReference type="InterPro" id="IPR000873">
    <property type="entry name" value="AMP-dep_synth/lig_dom"/>
</dbReference>
<evidence type="ECO:0000313" key="5">
    <source>
        <dbReference type="Proteomes" id="UP001301958"/>
    </source>
</evidence>
<sequence>MRPLSSVVDRLAQEAPNGVWVKITRSSESSSIDQIAWEDFTWQQLQKAIDWMAHWFDQTLGYPAPDCNQITYTGINDIRYPIITLAAEKAGYKILVSSPRNSLEGHLSLLNKTNCKILLHSTELTTQITPLNQHSITTIEIPSLNHLLNRPTPTPYKSKCPSNPPSNFTILTLHSSGTTSLPKPIPIKAGVFAITDTLHPNLPTPPNRLNTHDPLYTTPLLVSMPPFFHAFGWNLLVRSIYHQKPLVLLPSTIPPTAELMIHAIAQTRPTGIVATPSILQDISSLETGLQAISKLDYVYFGGAPLSKKCGDLLCQKTTLVNGMGTTEVWNVKSLVPVEKEDWEYFEWNDMAGVVMEPVEGSPPDIAELVIKKKEEGLDKFQFIFKNFEHLKEWRTRDLYQRHSATQKQNLWKHIGRLDDVIVLSNGEKVNPVLFEREVEGCERIKGVLMVGERMYQTGLIVEPRVDVEDRERFIEEVWPWVEKANERFAAHGRVWKEMILVAVDGKPFERTAKGGVMRKKTVEMYREEIECMFSQQNDSVGLDGAVDAEMLRNIIRQAVGSVSGGNVDLNDETNLFKAGFDSLKTLQLIQLLRRGLPSRLTSTLSTRLIYENPTINNLVSALTLGLPVNLSLEEEISSIISKHATTPNAFPPLETPLPTQGNPFNVLLIGSTGSLGTHLLHTLLISPSPRINHIYCLNRSSNAPTRQTHSFSSYNLPQFDIIRITFIHHPQTLSQLPPQLINIPISLIIYNAWPVNFNLPLSSFDSSLSQTTNLLHLTESYFPTAKFVFISSVSSVFNSAAANISEEFVFDHTLPLKQGYAQSKHVASCLISRAIEEGRLKNGVILRVGQLTGPVKTKGKSKWNEKEWVPLLINTSLSMGKIPDRLGGLQGRIDWVGVDLAAKVITEIALGKNKARGLECWNVVNPQVGNWEEFIKSIQAYSKVKKGKEVEVIGVKQWVEELKKENDGEKYPALKLEFFEGWVTDEDDGRKIVFETERGMEKSQTLRGMKSVDGEMMRGWLDGWGF</sequence>
<dbReference type="EMBL" id="MU865316">
    <property type="protein sequence ID" value="KAK4228632.1"/>
    <property type="molecule type" value="Genomic_DNA"/>
</dbReference>
<accession>A0AAN7H1G4</accession>
<gene>
    <name evidence="4" type="ORF">QBC38DRAFT_454004</name>
</gene>
<dbReference type="InterPro" id="IPR051414">
    <property type="entry name" value="Adenylate-forming_Reductase"/>
</dbReference>
<dbReference type="Gene3D" id="1.10.1200.10">
    <property type="entry name" value="ACP-like"/>
    <property type="match status" value="1"/>
</dbReference>
<evidence type="ECO:0000256" key="1">
    <source>
        <dbReference type="ARBA" id="ARBA00022450"/>
    </source>
</evidence>
<evidence type="ECO:0000259" key="3">
    <source>
        <dbReference type="PROSITE" id="PS50075"/>
    </source>
</evidence>
<keyword evidence="5" id="KW-1185">Reference proteome</keyword>
<keyword evidence="1" id="KW-0596">Phosphopantetheine</keyword>
<dbReference type="SUPFAM" id="SSF47336">
    <property type="entry name" value="ACP-like"/>
    <property type="match status" value="1"/>
</dbReference>